<feature type="transmembrane region" description="Helical" evidence="6">
    <location>
        <begin position="578"/>
        <end position="599"/>
    </location>
</feature>
<feature type="transmembrane region" description="Helical" evidence="6">
    <location>
        <begin position="362"/>
        <end position="386"/>
    </location>
</feature>
<dbReference type="EMBL" id="QMFB01000002">
    <property type="protein sequence ID" value="RAV22260.1"/>
    <property type="molecule type" value="Genomic_DNA"/>
</dbReference>
<keyword evidence="5 6" id="KW-0472">Membrane</keyword>
<evidence type="ECO:0000256" key="1">
    <source>
        <dbReference type="ARBA" id="ARBA00004651"/>
    </source>
</evidence>
<comment type="caution">
    <text evidence="8">The sequence shown here is derived from an EMBL/GenBank/DDBJ whole genome shotgun (WGS) entry which is preliminary data.</text>
</comment>
<dbReference type="Pfam" id="PF03176">
    <property type="entry name" value="MMPL"/>
    <property type="match status" value="2"/>
</dbReference>
<evidence type="ECO:0000256" key="5">
    <source>
        <dbReference type="ARBA" id="ARBA00023136"/>
    </source>
</evidence>
<dbReference type="OrthoDB" id="7051771at2"/>
<dbReference type="Proteomes" id="UP000250369">
    <property type="component" value="Unassembled WGS sequence"/>
</dbReference>
<dbReference type="Gene3D" id="1.20.1640.10">
    <property type="entry name" value="Multidrug efflux transporter AcrB transmembrane domain"/>
    <property type="match status" value="2"/>
</dbReference>
<feature type="transmembrane region" description="Helical" evidence="6">
    <location>
        <begin position="285"/>
        <end position="307"/>
    </location>
</feature>
<feature type="transmembrane region" description="Helical" evidence="6">
    <location>
        <begin position="619"/>
        <end position="640"/>
    </location>
</feature>
<keyword evidence="9" id="KW-1185">Reference proteome</keyword>
<feature type="transmembrane region" description="Helical" evidence="6">
    <location>
        <begin position="689"/>
        <end position="712"/>
    </location>
</feature>
<organism evidence="8 9">
    <name type="scientific">Paenibacillus contaminans</name>
    <dbReference type="NCBI Taxonomy" id="450362"/>
    <lineage>
        <taxon>Bacteria</taxon>
        <taxon>Bacillati</taxon>
        <taxon>Bacillota</taxon>
        <taxon>Bacilli</taxon>
        <taxon>Bacillales</taxon>
        <taxon>Paenibacillaceae</taxon>
        <taxon>Paenibacillus</taxon>
    </lineage>
</organism>
<protein>
    <submittedName>
        <fullName evidence="8">MMPL family transporter</fullName>
    </submittedName>
</protein>
<keyword evidence="4 6" id="KW-1133">Transmembrane helix</keyword>
<gene>
    <name evidence="8" type="ORF">DQG23_04725</name>
</gene>
<dbReference type="InterPro" id="IPR000731">
    <property type="entry name" value="SSD"/>
</dbReference>
<dbReference type="RefSeq" id="WP_113029667.1">
    <property type="nucleotide sequence ID" value="NZ_QMFB01000002.1"/>
</dbReference>
<dbReference type="InterPro" id="IPR050545">
    <property type="entry name" value="Mycobact_MmpL"/>
</dbReference>
<keyword evidence="2" id="KW-1003">Cell membrane</keyword>
<keyword evidence="3 6" id="KW-0812">Transmembrane</keyword>
<dbReference type="PROSITE" id="PS50156">
    <property type="entry name" value="SSD"/>
    <property type="match status" value="1"/>
</dbReference>
<dbReference type="GO" id="GO:0005886">
    <property type="term" value="C:plasma membrane"/>
    <property type="evidence" value="ECO:0007669"/>
    <property type="project" value="UniProtKB-SubCell"/>
</dbReference>
<feature type="transmembrane region" description="Helical" evidence="6">
    <location>
        <begin position="240"/>
        <end position="257"/>
    </location>
</feature>
<evidence type="ECO:0000256" key="2">
    <source>
        <dbReference type="ARBA" id="ARBA00022475"/>
    </source>
</evidence>
<dbReference type="InterPro" id="IPR004869">
    <property type="entry name" value="MMPL_dom"/>
</dbReference>
<feature type="transmembrane region" description="Helical" evidence="6">
    <location>
        <begin position="661"/>
        <end position="683"/>
    </location>
</feature>
<evidence type="ECO:0000256" key="4">
    <source>
        <dbReference type="ARBA" id="ARBA00022989"/>
    </source>
</evidence>
<proteinExistence type="predicted"/>
<dbReference type="SUPFAM" id="SSF82866">
    <property type="entry name" value="Multidrug efflux transporter AcrB transmembrane domain"/>
    <property type="match status" value="2"/>
</dbReference>
<comment type="subcellular location">
    <subcellularLocation>
        <location evidence="1">Cell membrane</location>
        <topology evidence="1">Multi-pass membrane protein</topology>
    </subcellularLocation>
</comment>
<feature type="domain" description="SSD" evidence="7">
    <location>
        <begin position="206"/>
        <end position="335"/>
    </location>
</feature>
<feature type="transmembrane region" description="Helical" evidence="6">
    <location>
        <begin position="551"/>
        <end position="571"/>
    </location>
</feature>
<feature type="transmembrane region" description="Helical" evidence="6">
    <location>
        <begin position="210"/>
        <end position="228"/>
    </location>
</feature>
<accession>A0A329MRT6</accession>
<evidence type="ECO:0000259" key="7">
    <source>
        <dbReference type="PROSITE" id="PS50156"/>
    </source>
</evidence>
<evidence type="ECO:0000313" key="8">
    <source>
        <dbReference type="EMBL" id="RAV22260.1"/>
    </source>
</evidence>
<reference evidence="8 9" key="1">
    <citation type="journal article" date="2009" name="Int. J. Syst. Evol. Microbiol.">
        <title>Paenibacillus contaminans sp. nov., isolated from a contaminated laboratory plate.</title>
        <authorList>
            <person name="Chou J.H."/>
            <person name="Lee J.H."/>
            <person name="Lin M.C."/>
            <person name="Chang P.S."/>
            <person name="Arun A.B."/>
            <person name="Young C.C."/>
            <person name="Chen W.M."/>
        </authorList>
    </citation>
    <scope>NUCLEOTIDE SEQUENCE [LARGE SCALE GENOMIC DNA]</scope>
    <source>
        <strain evidence="8 9">CKOBP-6</strain>
    </source>
</reference>
<dbReference type="PANTHER" id="PTHR33406">
    <property type="entry name" value="MEMBRANE PROTEIN MJ1562-RELATED"/>
    <property type="match status" value="1"/>
</dbReference>
<feature type="transmembrane region" description="Helical" evidence="6">
    <location>
        <begin position="313"/>
        <end position="341"/>
    </location>
</feature>
<evidence type="ECO:0000313" key="9">
    <source>
        <dbReference type="Proteomes" id="UP000250369"/>
    </source>
</evidence>
<sequence>MRMSSDSGIFWKWGKAIYRYRKWVVALWIILFASLVLFAQKAPELFTDNGFTPKGSRSDKGMIELQDKLGYPAANLSIVYVSEQSKLTDPEAQERILASLNELRELPYVADIKPLAAPRLDAEGGENVMAIGVTFHLTTDEALVRYPEVKKLIRAPDGMQVYVTGGTAIMYDMQQASKKDIVKSEIIGLPIALIVLLIIFGTVVGAMLPLIVGVTSVTVTLGITYFIAKEVSLSNFLPNMVTMLGLAVGIDYALFLVSRFREELKKRSDVEEAVAMTAQTAGQSIFFSGVAVLIGLFGMLFIDLSIFRALCLGGVIVVTVSVAVGNTLLLALLGIFGHSINKWRVIPKRFVKTGGSRLWEKIAYAVMKRPIALVLVTSAALIWLMLPLGGMKLGVPGADVLPPSYESRYGSDLIDKGYDSRELSPIQIAVQTELEVWEEGSIAAIDAYTAKLKQLPGVRDVRSFQSVLGNLPADQTAALVKQESVRTQLEEQRLAKGRHAVIAVIPERGPRTEETEELLRDIRGLDAGPLQTLETGETAYRIDILDRITGGLPYVVGFVMVVTYFVLLAAFRSVLLPLKAVLMNVLSLGASLGIVVTVFQHGFLADLLQITSTGYVTNTLPVIIFCVVFGISMDYEVFLLSRIAEEYEQTGDNEQSTAAGLKLTGSLITSAAFILVVVVGAFIFTDIEIIKALGLGLSLAVLIDATIIRILVVPALMKLLGRANWWAPSWLKR</sequence>
<dbReference type="PANTHER" id="PTHR33406:SF13">
    <property type="entry name" value="MEMBRANE PROTEIN YDFJ"/>
    <property type="match status" value="1"/>
</dbReference>
<evidence type="ECO:0000256" key="6">
    <source>
        <dbReference type="SAM" id="Phobius"/>
    </source>
</evidence>
<name>A0A329MRT6_9BACL</name>
<dbReference type="AlphaFoldDB" id="A0A329MRT6"/>
<feature type="transmembrane region" description="Helical" evidence="6">
    <location>
        <begin position="186"/>
        <end position="203"/>
    </location>
</feature>
<evidence type="ECO:0000256" key="3">
    <source>
        <dbReference type="ARBA" id="ARBA00022692"/>
    </source>
</evidence>